<dbReference type="EMBL" id="BNDW01000068">
    <property type="protein sequence ID" value="GHI24757.1"/>
    <property type="molecule type" value="Genomic_DNA"/>
</dbReference>
<protein>
    <submittedName>
        <fullName evidence="2">Uncharacterized protein</fullName>
    </submittedName>
</protein>
<gene>
    <name evidence="2" type="ORF">Shyd_61280</name>
</gene>
<keyword evidence="3" id="KW-1185">Reference proteome</keyword>
<sequence length="99" mass="10417">MRGDGGRQHGEQGGGQHERRLGERQAAPEVRRSGGCHSGVLVFAVDRGAAEVMLLPWLSLRRFSRAIRDGTGTGGTPGACGTGRGGTTRFTPLFVAQIT</sequence>
<proteinExistence type="predicted"/>
<evidence type="ECO:0000313" key="3">
    <source>
        <dbReference type="Proteomes" id="UP001052739"/>
    </source>
</evidence>
<organism evidence="2 3">
    <name type="scientific">Streptomyces hydrogenans</name>
    <dbReference type="NCBI Taxonomy" id="1873719"/>
    <lineage>
        <taxon>Bacteria</taxon>
        <taxon>Bacillati</taxon>
        <taxon>Actinomycetota</taxon>
        <taxon>Actinomycetes</taxon>
        <taxon>Kitasatosporales</taxon>
        <taxon>Streptomycetaceae</taxon>
        <taxon>Streptomyces</taxon>
    </lineage>
</organism>
<feature type="compositionally biased region" description="Basic and acidic residues" evidence="1">
    <location>
        <begin position="1"/>
        <end position="23"/>
    </location>
</feature>
<dbReference type="Proteomes" id="UP001052739">
    <property type="component" value="Unassembled WGS sequence"/>
</dbReference>
<feature type="region of interest" description="Disordered" evidence="1">
    <location>
        <begin position="1"/>
        <end position="33"/>
    </location>
</feature>
<feature type="region of interest" description="Disordered" evidence="1">
    <location>
        <begin position="67"/>
        <end position="87"/>
    </location>
</feature>
<reference evidence="2" key="1">
    <citation type="submission" date="2024-05" db="EMBL/GenBank/DDBJ databases">
        <title>Whole genome shotgun sequence of Streptomyces hydrogenans NBRC 13475.</title>
        <authorList>
            <person name="Komaki H."/>
            <person name="Tamura T."/>
        </authorList>
    </citation>
    <scope>NUCLEOTIDE SEQUENCE</scope>
    <source>
        <strain evidence="2">NBRC 13475</strain>
    </source>
</reference>
<name>A0ABQ3PIA5_9ACTN</name>
<feature type="compositionally biased region" description="Gly residues" evidence="1">
    <location>
        <begin position="71"/>
        <end position="86"/>
    </location>
</feature>
<evidence type="ECO:0000313" key="2">
    <source>
        <dbReference type="EMBL" id="GHI24757.1"/>
    </source>
</evidence>
<accession>A0ABQ3PIA5</accession>
<comment type="caution">
    <text evidence="2">The sequence shown here is derived from an EMBL/GenBank/DDBJ whole genome shotgun (WGS) entry which is preliminary data.</text>
</comment>
<evidence type="ECO:0000256" key="1">
    <source>
        <dbReference type="SAM" id="MobiDB-lite"/>
    </source>
</evidence>